<dbReference type="SUPFAM" id="SSF81340">
    <property type="entry name" value="Clc chloride channel"/>
    <property type="match status" value="1"/>
</dbReference>
<dbReference type="SUPFAM" id="SSF54631">
    <property type="entry name" value="CBS-domain pair"/>
    <property type="match status" value="1"/>
</dbReference>
<dbReference type="PROSITE" id="PS51371">
    <property type="entry name" value="CBS"/>
    <property type="match status" value="2"/>
</dbReference>
<dbReference type="GeneID" id="100202107"/>
<gene>
    <name evidence="12" type="primary">LOC100202107</name>
</gene>
<feature type="domain" description="CBS" evidence="10">
    <location>
        <begin position="727"/>
        <end position="784"/>
    </location>
</feature>
<dbReference type="Gene3D" id="1.10.3080.10">
    <property type="entry name" value="Clc chloride channel"/>
    <property type="match status" value="1"/>
</dbReference>
<keyword evidence="3 9" id="KW-0812">Transmembrane</keyword>
<feature type="transmembrane region" description="Helical" evidence="9">
    <location>
        <begin position="562"/>
        <end position="585"/>
    </location>
</feature>
<evidence type="ECO:0000256" key="9">
    <source>
        <dbReference type="RuleBase" id="RU361221"/>
    </source>
</evidence>
<evidence type="ECO:0000313" key="11">
    <source>
        <dbReference type="Proteomes" id="UP001652625"/>
    </source>
</evidence>
<keyword evidence="8" id="KW-0129">CBS domain</keyword>
<evidence type="ECO:0000256" key="6">
    <source>
        <dbReference type="ARBA" id="ARBA00023136"/>
    </source>
</evidence>
<evidence type="ECO:0000256" key="2">
    <source>
        <dbReference type="ARBA" id="ARBA00022448"/>
    </source>
</evidence>
<dbReference type="InterPro" id="IPR014743">
    <property type="entry name" value="Cl-channel_core"/>
</dbReference>
<dbReference type="Gene3D" id="3.90.1280.20">
    <property type="match status" value="1"/>
</dbReference>
<evidence type="ECO:0000256" key="3">
    <source>
        <dbReference type="ARBA" id="ARBA00022692"/>
    </source>
</evidence>
<evidence type="ECO:0000256" key="4">
    <source>
        <dbReference type="ARBA" id="ARBA00022989"/>
    </source>
</evidence>
<dbReference type="InterPro" id="IPR001807">
    <property type="entry name" value="ClC"/>
</dbReference>
<keyword evidence="11" id="KW-1185">Reference proteome</keyword>
<feature type="transmembrane region" description="Helical" evidence="9">
    <location>
        <begin position="494"/>
        <end position="517"/>
    </location>
</feature>
<comment type="subcellular location">
    <subcellularLocation>
        <location evidence="1">Endosome membrane</location>
        <topology evidence="1">Multi-pass membrane protein</topology>
    </subcellularLocation>
    <subcellularLocation>
        <location evidence="9">Membrane</location>
        <topology evidence="9">Multi-pass membrane protein</topology>
    </subcellularLocation>
</comment>
<dbReference type="PRINTS" id="PR00762">
    <property type="entry name" value="CLCHANNEL"/>
</dbReference>
<keyword evidence="5 9" id="KW-0406">Ion transport</keyword>
<feature type="transmembrane region" description="Helical" evidence="9">
    <location>
        <begin position="278"/>
        <end position="302"/>
    </location>
</feature>
<dbReference type="InterPro" id="IPR000644">
    <property type="entry name" value="CBS_dom"/>
</dbReference>
<accession>A0ABM4D416</accession>
<keyword evidence="6 9" id="KW-0472">Membrane</keyword>
<comment type="similarity">
    <text evidence="9">Belongs to the chloride channel (TC 2.A.49) family.</text>
</comment>
<keyword evidence="7 9" id="KW-0868">Chloride</keyword>
<protein>
    <recommendedName>
        <fullName evidence="9">Chloride channel protein</fullName>
    </recommendedName>
</protein>
<evidence type="ECO:0000256" key="1">
    <source>
        <dbReference type="ARBA" id="ARBA00004337"/>
    </source>
</evidence>
<keyword evidence="4 9" id="KW-1133">Transmembrane helix</keyword>
<organism evidence="11 12">
    <name type="scientific">Hydra vulgaris</name>
    <name type="common">Hydra</name>
    <name type="synonym">Hydra attenuata</name>
    <dbReference type="NCBI Taxonomy" id="6087"/>
    <lineage>
        <taxon>Eukaryota</taxon>
        <taxon>Metazoa</taxon>
        <taxon>Cnidaria</taxon>
        <taxon>Hydrozoa</taxon>
        <taxon>Hydroidolina</taxon>
        <taxon>Anthoathecata</taxon>
        <taxon>Aplanulata</taxon>
        <taxon>Hydridae</taxon>
        <taxon>Hydra</taxon>
    </lineage>
</organism>
<keyword evidence="2 9" id="KW-0813">Transport</keyword>
<dbReference type="Gene3D" id="3.10.580.20">
    <property type="match status" value="1"/>
</dbReference>
<feature type="transmembrane region" description="Helical" evidence="9">
    <location>
        <begin position="314"/>
        <end position="332"/>
    </location>
</feature>
<feature type="transmembrane region" description="Helical" evidence="9">
    <location>
        <begin position="537"/>
        <end position="556"/>
    </location>
</feature>
<dbReference type="CDD" id="cd03684">
    <property type="entry name" value="ClC_3_like"/>
    <property type="match status" value="1"/>
</dbReference>
<evidence type="ECO:0000256" key="8">
    <source>
        <dbReference type="PROSITE-ProRule" id="PRU00703"/>
    </source>
</evidence>
<dbReference type="PANTHER" id="PTHR45711">
    <property type="entry name" value="CHLORIDE CHANNEL PROTEIN"/>
    <property type="match status" value="1"/>
</dbReference>
<reference evidence="12" key="1">
    <citation type="submission" date="2025-08" db="UniProtKB">
        <authorList>
            <consortium name="RefSeq"/>
        </authorList>
    </citation>
    <scope>IDENTIFICATION</scope>
</reference>
<dbReference type="Pfam" id="PF00571">
    <property type="entry name" value="CBS"/>
    <property type="match status" value="2"/>
</dbReference>
<evidence type="ECO:0000313" key="12">
    <source>
        <dbReference type="RefSeq" id="XP_065669016.1"/>
    </source>
</evidence>
<name>A0ABM4D416_HYDVU</name>
<evidence type="ECO:0000256" key="7">
    <source>
        <dbReference type="ARBA" id="ARBA00023214"/>
    </source>
</evidence>
<proteinExistence type="inferred from homology"/>
<dbReference type="PANTHER" id="PTHR45711:SF6">
    <property type="entry name" value="CHLORIDE CHANNEL PROTEIN"/>
    <property type="match status" value="1"/>
</dbReference>
<feature type="transmembrane region" description="Helical" evidence="9">
    <location>
        <begin position="92"/>
        <end position="112"/>
    </location>
</feature>
<dbReference type="Pfam" id="PF00654">
    <property type="entry name" value="Voltage_CLC"/>
    <property type="match status" value="1"/>
</dbReference>
<sequence>MVRNAKQLDAFSEEIPMLTSNDNDDENVCLEKKGIDLWKFKSEADDLGKYDDFHTIDWSRDRVRDRLRLRQVKKLKHNGNIVEKIKGFHDAYSGWLIAFIVGATTGFVGGMIDIGTDWMIDLKEGFCKHEFWFNKKACCWNSEIRYGQHYCDKWMLWSDILGVTNISSSGLYSLNLFCYVMVAVTFAAISVTLVRFYAPYSCGSGIAEIKTILGGFVIRGFLGWWTLIIKSFTLILSVASGLKLGKEGPMVHVAACIGNVLARFFPKYYGNESKRREVLSAAAAAGVSVAFGAPVGGVLFSLEEVSYYFPLKTLWRTFFCAMIAALTFGYMNPYGNGTFVMFYVNYHNPWQPFELVPFIFLGVFGGWFGSIFNKCNIFWCRLRKTTRLGNHPVFEVLVTTVFTVLISYPNEFTRDSASRVIYRLFQKCGPEDTSSLCDYIYLSNGTQHHINSEFYPHRSLGPGVHEAIWKLLLAMVFTSVLTVFTFGMKVPTGVFVPSLFIGACGGRVLGIGMEMLVDSHSSFFLWSGVCSKMKNHCIVPGLYAMTGAAATLGGVTRMTVSLVVIMFELTGGLTYIVPLMVSIMVSKWVGDALGTEGIYDEHIRLNGYPYLDVKEEFTHPTLAADVMNPRKNTESLVCIAKNGFTVADIENLLEETNFNGFPVIMDKESQTLAGFVTRRDLKVALQYGKMRKKNFDSGTRVYFSKRSPKVEQSNRLTKIPLSLRHILDSSPFTVTVATPMETVVDMFRKLGLRQLLVTRNGRLLGIITKKDVLRHIAEMKHLDPGHILFN</sequence>
<dbReference type="Proteomes" id="UP001652625">
    <property type="component" value="Chromosome 12"/>
</dbReference>
<dbReference type="RefSeq" id="XP_065669016.1">
    <property type="nucleotide sequence ID" value="XM_065812944.1"/>
</dbReference>
<dbReference type="SMART" id="SM00116">
    <property type="entry name" value="CBS"/>
    <property type="match status" value="2"/>
</dbReference>
<evidence type="ECO:0000259" key="10">
    <source>
        <dbReference type="PROSITE" id="PS51371"/>
    </source>
</evidence>
<dbReference type="CDD" id="cd04591">
    <property type="entry name" value="CBS_pair_voltage-gated_CLC_euk_bac"/>
    <property type="match status" value="1"/>
</dbReference>
<feature type="transmembrane region" description="Helical" evidence="9">
    <location>
        <begin position="174"/>
        <end position="197"/>
    </location>
</feature>
<feature type="transmembrane region" description="Helical" evidence="9">
    <location>
        <begin position="392"/>
        <end position="409"/>
    </location>
</feature>
<dbReference type="InterPro" id="IPR046342">
    <property type="entry name" value="CBS_dom_sf"/>
</dbReference>
<feature type="transmembrane region" description="Helical" evidence="9">
    <location>
        <begin position="353"/>
        <end position="372"/>
    </location>
</feature>
<feature type="transmembrane region" description="Helical" evidence="9">
    <location>
        <begin position="467"/>
        <end position="488"/>
    </location>
</feature>
<evidence type="ECO:0000256" key="5">
    <source>
        <dbReference type="ARBA" id="ARBA00023065"/>
    </source>
</evidence>
<feature type="domain" description="CBS" evidence="10">
    <location>
        <begin position="627"/>
        <end position="693"/>
    </location>
</feature>